<keyword evidence="4 8" id="KW-0812">Transmembrane</keyword>
<feature type="transmembrane region" description="Helical" evidence="8">
    <location>
        <begin position="293"/>
        <end position="318"/>
    </location>
</feature>
<dbReference type="GeneID" id="36523797"/>
<dbReference type="EMBL" id="KZ559148">
    <property type="protein sequence ID" value="PLB36766.1"/>
    <property type="molecule type" value="Genomic_DNA"/>
</dbReference>
<feature type="transmembrane region" description="Helical" evidence="8">
    <location>
        <begin position="366"/>
        <end position="383"/>
    </location>
</feature>
<comment type="similarity">
    <text evidence="7">Belongs to the major facilitator superfamily. DHA1 family. Polyamines/proton antiporter (TC 2.A.1.2.16) subfamily.</text>
</comment>
<evidence type="ECO:0000313" key="10">
    <source>
        <dbReference type="EMBL" id="PLB36766.1"/>
    </source>
</evidence>
<sequence length="499" mass="53838">MAPTTIPLWRMVFDQGTVTHDVLHHQYPGSGTDDDPYRVSWIPNDPRNPLEFRNRSRWAICGLASIATLTVALGSSTYSGGMEQIREEFHTSQEVALLGISMWVLGFALGPMVWAPLSEVYGRRPISILSALGLTIFAAGSVGAKNIQTLVILRFFAGSLGSSPMAVSGSIIADTFPPIVRGLGSNIYAVAAFIGPALGPIIGSYLASAAGWRWDQGLLAIAAGILLLTDIICLPETYGPVLLHARAARLSALTGRQYITLSSTNNNTNTLSLKSKLQTALARPFSLLIHEPIVLFLSLYSAIIYGILYLFFAAFPIVFHSNSLPFLAILIGNIVSIVVTIPTFFSYRRKSLSSTTPLPPESRLPPSFPGCILLPISLFWFAFTANNTSNNPMVTAAAGLPFGFAIVSVYMPILSYLIDTYGPRYAASAIAVNALLRSLFGAVFPLFTPVMYARLGVTWASTVPAFLALACVPLPFVFWAFGERVRRRCRFAGGGTKSG</sequence>
<feature type="transmembrane region" description="Helical" evidence="8">
    <location>
        <begin position="150"/>
        <end position="173"/>
    </location>
</feature>
<keyword evidence="3" id="KW-1003">Cell membrane</keyword>
<feature type="transmembrane region" description="Helical" evidence="8">
    <location>
        <begin position="395"/>
        <end position="418"/>
    </location>
</feature>
<evidence type="ECO:0000256" key="4">
    <source>
        <dbReference type="ARBA" id="ARBA00022692"/>
    </source>
</evidence>
<gene>
    <name evidence="10" type="ORF">BDW47DRAFT_126908</name>
</gene>
<dbReference type="CDD" id="cd17323">
    <property type="entry name" value="MFS_Tpo1_MDR_like"/>
    <property type="match status" value="1"/>
</dbReference>
<evidence type="ECO:0000256" key="7">
    <source>
        <dbReference type="ARBA" id="ARBA00038459"/>
    </source>
</evidence>
<feature type="transmembrane region" description="Helical" evidence="8">
    <location>
        <begin position="126"/>
        <end position="144"/>
    </location>
</feature>
<keyword evidence="2" id="KW-0813">Transport</keyword>
<dbReference type="PANTHER" id="PTHR23502">
    <property type="entry name" value="MAJOR FACILITATOR SUPERFAMILY"/>
    <property type="match status" value="1"/>
</dbReference>
<evidence type="ECO:0000256" key="5">
    <source>
        <dbReference type="ARBA" id="ARBA00022989"/>
    </source>
</evidence>
<evidence type="ECO:0000256" key="2">
    <source>
        <dbReference type="ARBA" id="ARBA00022448"/>
    </source>
</evidence>
<evidence type="ECO:0000256" key="3">
    <source>
        <dbReference type="ARBA" id="ARBA00022475"/>
    </source>
</evidence>
<dbReference type="InterPro" id="IPR020846">
    <property type="entry name" value="MFS_dom"/>
</dbReference>
<dbReference type="PANTHER" id="PTHR23502:SF186">
    <property type="entry name" value="MAJOR FACILITATOR SUPERFAMILY (MFS) PROFILE DOMAIN-CONTAINING PROTEIN"/>
    <property type="match status" value="1"/>
</dbReference>
<evidence type="ECO:0000256" key="6">
    <source>
        <dbReference type="ARBA" id="ARBA00023136"/>
    </source>
</evidence>
<reference evidence="10 11" key="1">
    <citation type="submission" date="2017-12" db="EMBL/GenBank/DDBJ databases">
        <authorList>
            <consortium name="DOE Joint Genome Institute"/>
            <person name="Haridas S."/>
            <person name="Kjaerbolling I."/>
            <person name="Vesth T.C."/>
            <person name="Frisvad J.C."/>
            <person name="Nybo J.L."/>
            <person name="Theobald S."/>
            <person name="Kuo A."/>
            <person name="Bowyer P."/>
            <person name="Matsuda Y."/>
            <person name="Mondo S."/>
            <person name="Lyhne E.K."/>
            <person name="Kogle M.E."/>
            <person name="Clum A."/>
            <person name="Lipzen A."/>
            <person name="Salamov A."/>
            <person name="Ngan C.Y."/>
            <person name="Daum C."/>
            <person name="Chiniquy J."/>
            <person name="Barry K."/>
            <person name="LaButti K."/>
            <person name="Simmons B.A."/>
            <person name="Magnuson J.K."/>
            <person name="Mortensen U.H."/>
            <person name="Larsen T.O."/>
            <person name="Grigoriev I.V."/>
            <person name="Baker S.E."/>
            <person name="Andersen M.R."/>
            <person name="Nordberg H.P."/>
            <person name="Cantor M.N."/>
            <person name="Hua S.X."/>
        </authorList>
    </citation>
    <scope>NUCLEOTIDE SEQUENCE [LARGE SCALE GENOMIC DNA]</scope>
    <source>
        <strain evidence="10 11">CBS 102.13</strain>
    </source>
</reference>
<keyword evidence="5 8" id="KW-1133">Transmembrane helix</keyword>
<feature type="transmembrane region" description="Helical" evidence="8">
    <location>
        <begin position="185"/>
        <end position="206"/>
    </location>
</feature>
<dbReference type="InterPro" id="IPR011701">
    <property type="entry name" value="MFS"/>
</dbReference>
<feature type="transmembrane region" description="Helical" evidence="8">
    <location>
        <begin position="425"/>
        <end position="447"/>
    </location>
</feature>
<keyword evidence="11" id="KW-1185">Reference proteome</keyword>
<dbReference type="Gene3D" id="1.20.1250.20">
    <property type="entry name" value="MFS general substrate transporter like domains"/>
    <property type="match status" value="1"/>
</dbReference>
<dbReference type="FunFam" id="1.20.1250.20:FF:000011">
    <property type="entry name" value="MFS multidrug transporter, putative"/>
    <property type="match status" value="1"/>
</dbReference>
<dbReference type="GO" id="GO:0005886">
    <property type="term" value="C:plasma membrane"/>
    <property type="evidence" value="ECO:0007669"/>
    <property type="project" value="UniProtKB-SubCell"/>
</dbReference>
<keyword evidence="6 8" id="KW-0472">Membrane</keyword>
<dbReference type="InterPro" id="IPR036259">
    <property type="entry name" value="MFS_trans_sf"/>
</dbReference>
<dbReference type="RefSeq" id="XP_024670778.1">
    <property type="nucleotide sequence ID" value="XM_024816637.1"/>
</dbReference>
<comment type="subcellular location">
    <subcellularLocation>
        <location evidence="1">Cell membrane</location>
        <topology evidence="1">Multi-pass membrane protein</topology>
    </subcellularLocation>
</comment>
<organism evidence="10 11">
    <name type="scientific">Aspergillus candidus</name>
    <dbReference type="NCBI Taxonomy" id="41067"/>
    <lineage>
        <taxon>Eukaryota</taxon>
        <taxon>Fungi</taxon>
        <taxon>Dikarya</taxon>
        <taxon>Ascomycota</taxon>
        <taxon>Pezizomycotina</taxon>
        <taxon>Eurotiomycetes</taxon>
        <taxon>Eurotiomycetidae</taxon>
        <taxon>Eurotiales</taxon>
        <taxon>Aspergillaceae</taxon>
        <taxon>Aspergillus</taxon>
        <taxon>Aspergillus subgen. Circumdati</taxon>
    </lineage>
</organism>
<dbReference type="AlphaFoldDB" id="A0A2I2F804"/>
<proteinExistence type="inferred from homology"/>
<accession>A0A2I2F804</accession>
<evidence type="ECO:0000313" key="11">
    <source>
        <dbReference type="Proteomes" id="UP000234585"/>
    </source>
</evidence>
<dbReference type="Pfam" id="PF07690">
    <property type="entry name" value="MFS_1"/>
    <property type="match status" value="1"/>
</dbReference>
<dbReference type="PROSITE" id="PS50850">
    <property type="entry name" value="MFS"/>
    <property type="match status" value="1"/>
</dbReference>
<feature type="transmembrane region" description="Helical" evidence="8">
    <location>
        <begin position="459"/>
        <end position="481"/>
    </location>
</feature>
<name>A0A2I2F804_ASPCN</name>
<dbReference type="Proteomes" id="UP000234585">
    <property type="component" value="Unassembled WGS sequence"/>
</dbReference>
<protein>
    <submittedName>
        <fullName evidence="10">MFS general substrate transporter</fullName>
    </submittedName>
</protein>
<evidence type="ECO:0000259" key="9">
    <source>
        <dbReference type="PROSITE" id="PS50850"/>
    </source>
</evidence>
<dbReference type="GO" id="GO:0022857">
    <property type="term" value="F:transmembrane transporter activity"/>
    <property type="evidence" value="ECO:0007669"/>
    <property type="project" value="InterPro"/>
</dbReference>
<feature type="transmembrane region" description="Helical" evidence="8">
    <location>
        <begin position="95"/>
        <end position="114"/>
    </location>
</feature>
<feature type="transmembrane region" description="Helical" evidence="8">
    <location>
        <begin position="324"/>
        <end position="345"/>
    </location>
</feature>
<evidence type="ECO:0000256" key="8">
    <source>
        <dbReference type="SAM" id="Phobius"/>
    </source>
</evidence>
<dbReference type="SUPFAM" id="SSF103473">
    <property type="entry name" value="MFS general substrate transporter"/>
    <property type="match status" value="1"/>
</dbReference>
<feature type="domain" description="Major facilitator superfamily (MFS) profile" evidence="9">
    <location>
        <begin position="60"/>
        <end position="488"/>
    </location>
</feature>
<evidence type="ECO:0000256" key="1">
    <source>
        <dbReference type="ARBA" id="ARBA00004651"/>
    </source>
</evidence>
<dbReference type="STRING" id="41067.A0A2I2F804"/>
<dbReference type="OrthoDB" id="440553at2759"/>